<dbReference type="OrthoDB" id="108903at2"/>
<comment type="caution">
    <text evidence="4">The sequence shown here is derived from an EMBL/GenBank/DDBJ whole genome shotgun (WGS) entry which is preliminary data.</text>
</comment>
<feature type="domain" description="AB hydrolase-1" evidence="3">
    <location>
        <begin position="38"/>
        <end position="247"/>
    </location>
</feature>
<evidence type="ECO:0000259" key="3">
    <source>
        <dbReference type="Pfam" id="PF12697"/>
    </source>
</evidence>
<evidence type="ECO:0000256" key="1">
    <source>
        <dbReference type="ARBA" id="ARBA00022801"/>
    </source>
</evidence>
<dbReference type="InterPro" id="IPR029058">
    <property type="entry name" value="AB_hydrolase_fold"/>
</dbReference>
<comment type="similarity">
    <text evidence="2">Belongs to the AB hydrolase superfamily. FUS2 hydrolase family.</text>
</comment>
<evidence type="ECO:0000313" key="4">
    <source>
        <dbReference type="EMBL" id="REG08748.1"/>
    </source>
</evidence>
<dbReference type="AlphaFoldDB" id="A0A347ZPB6"/>
<evidence type="ECO:0000256" key="2">
    <source>
        <dbReference type="ARBA" id="ARBA00038115"/>
    </source>
</evidence>
<reference evidence="4 5" key="1">
    <citation type="submission" date="2018-08" db="EMBL/GenBank/DDBJ databases">
        <title>Genomic Encyclopedia of Type Strains, Phase IV (KMG-IV): sequencing the most valuable type-strain genomes for metagenomic binning, comparative biology and taxonomic classification.</title>
        <authorList>
            <person name="Goeker M."/>
        </authorList>
    </citation>
    <scope>NUCLEOTIDE SEQUENCE [LARGE SCALE GENOMIC DNA]</scope>
    <source>
        <strain evidence="4 5">DSM 23923</strain>
    </source>
</reference>
<keyword evidence="1" id="KW-0378">Hydrolase</keyword>
<dbReference type="RefSeq" id="WP_116225394.1">
    <property type="nucleotide sequence ID" value="NZ_AP018437.1"/>
</dbReference>
<sequence length="270" mass="29794">MPPQTFDHTLFIPNGDHEVPARIEKPAAATPANPVPAVIILHGTGTQKDEVAGSYKRLAKMLAREGIASIRIDFLGHGESAGHEKDFNFGNARADILAATEYLRGLDWVAGERIGLIGWSQGGLHAYLAAANEPGYKSVVTWASGTGWPISLLIPQEARAEAEANGYARIVEKEWAGHVRYMGLQWMKDIESVNFREELAKMEAPLLAIVGTEDFMTVEDIQQTVEVCKNPDSRMYVIQGGDHTFRTLTRDTRVFYQAAAATLMWLKETL</sequence>
<accession>A0A347ZPB6</accession>
<gene>
    <name evidence="4" type="ORF">DFR64_2123</name>
</gene>
<protein>
    <recommendedName>
        <fullName evidence="3">AB hydrolase-1 domain-containing protein</fullName>
    </recommendedName>
</protein>
<dbReference type="Proteomes" id="UP000256388">
    <property type="component" value="Unassembled WGS sequence"/>
</dbReference>
<dbReference type="PANTHER" id="PTHR22946:SF9">
    <property type="entry name" value="POLYKETIDE TRANSFERASE AF380"/>
    <property type="match status" value="1"/>
</dbReference>
<dbReference type="InterPro" id="IPR050261">
    <property type="entry name" value="FrsA_esterase"/>
</dbReference>
<organism evidence="4 5">
    <name type="scientific">Pelolinea submarina</name>
    <dbReference type="NCBI Taxonomy" id="913107"/>
    <lineage>
        <taxon>Bacteria</taxon>
        <taxon>Bacillati</taxon>
        <taxon>Chloroflexota</taxon>
        <taxon>Anaerolineae</taxon>
        <taxon>Anaerolineales</taxon>
        <taxon>Anaerolineaceae</taxon>
        <taxon>Pelolinea</taxon>
    </lineage>
</organism>
<name>A0A347ZPB6_9CHLR</name>
<proteinExistence type="inferred from homology"/>
<dbReference type="InterPro" id="IPR000073">
    <property type="entry name" value="AB_hydrolase_1"/>
</dbReference>
<dbReference type="EMBL" id="QUMS01000002">
    <property type="protein sequence ID" value="REG08748.1"/>
    <property type="molecule type" value="Genomic_DNA"/>
</dbReference>
<dbReference type="Pfam" id="PF12697">
    <property type="entry name" value="Abhydrolase_6"/>
    <property type="match status" value="1"/>
</dbReference>
<keyword evidence="5" id="KW-1185">Reference proteome</keyword>
<dbReference type="GO" id="GO:0052689">
    <property type="term" value="F:carboxylic ester hydrolase activity"/>
    <property type="evidence" value="ECO:0007669"/>
    <property type="project" value="UniProtKB-ARBA"/>
</dbReference>
<evidence type="ECO:0000313" key="5">
    <source>
        <dbReference type="Proteomes" id="UP000256388"/>
    </source>
</evidence>
<dbReference type="SUPFAM" id="SSF53474">
    <property type="entry name" value="alpha/beta-Hydrolases"/>
    <property type="match status" value="1"/>
</dbReference>
<dbReference type="Gene3D" id="3.40.50.1820">
    <property type="entry name" value="alpha/beta hydrolase"/>
    <property type="match status" value="1"/>
</dbReference>
<dbReference type="PANTHER" id="PTHR22946">
    <property type="entry name" value="DIENELACTONE HYDROLASE DOMAIN-CONTAINING PROTEIN-RELATED"/>
    <property type="match status" value="1"/>
</dbReference>